<keyword evidence="3" id="KW-1185">Reference proteome</keyword>
<feature type="compositionally biased region" description="Polar residues" evidence="1">
    <location>
        <begin position="277"/>
        <end position="291"/>
    </location>
</feature>
<dbReference type="AlphaFoldDB" id="A0A6A4GWH4"/>
<feature type="region of interest" description="Disordered" evidence="1">
    <location>
        <begin position="265"/>
        <end position="306"/>
    </location>
</feature>
<organism evidence="2 3">
    <name type="scientific">Gymnopus androsaceus JB14</name>
    <dbReference type="NCBI Taxonomy" id="1447944"/>
    <lineage>
        <taxon>Eukaryota</taxon>
        <taxon>Fungi</taxon>
        <taxon>Dikarya</taxon>
        <taxon>Basidiomycota</taxon>
        <taxon>Agaricomycotina</taxon>
        <taxon>Agaricomycetes</taxon>
        <taxon>Agaricomycetidae</taxon>
        <taxon>Agaricales</taxon>
        <taxon>Marasmiineae</taxon>
        <taxon>Omphalotaceae</taxon>
        <taxon>Gymnopus</taxon>
    </lineage>
</organism>
<evidence type="ECO:0000256" key="1">
    <source>
        <dbReference type="SAM" id="MobiDB-lite"/>
    </source>
</evidence>
<name>A0A6A4GWH4_9AGAR</name>
<proteinExistence type="predicted"/>
<sequence length="462" mass="51992">MTNTLVLPTYSKARRYLNHALSTVEDIQTAVHDMPNTSIDDIPQIHAILDSLDRIVHEHIPLLLAVLRKQPIPCKCVRTGHDYLPLYCRVSSVDPTVVLILKTFRSVIVDFEGVLKEMIPELRTAITRSELTEFKTITYLLLPDNNKHMSIWDGSLAPSDTSDDILDTTNVHQWLTARPESMSRVESPPIYDSNHPEYQASLLEDKTSDGESSDNSSDMACSLLWTISNHHYSRMSTNNLKHKRHYLQDAAEATKQAVSIAGAPPQTFSQLPRKAQPLTTTQPSISAQTMSPADEEPDSEEEEEREEQVKAAEKAKELTQTAEIMSDYVKNLPKLQFHLLAGEATTKVHELCQCGLGLHCLVACNECFQYQTSCKQCFIQHHLHHPFHWAKVYQSDGWYLTVDISCLEQGEYCIQLPCSRGSVCENPMNSNIVTLVHTNGVHHLEKFPSAQEHIGCIEVPTG</sequence>
<gene>
    <name evidence="2" type="ORF">BT96DRAFT_1002524</name>
</gene>
<accession>A0A6A4GWH4</accession>
<dbReference type="Proteomes" id="UP000799118">
    <property type="component" value="Unassembled WGS sequence"/>
</dbReference>
<evidence type="ECO:0000313" key="2">
    <source>
        <dbReference type="EMBL" id="KAE9390199.1"/>
    </source>
</evidence>
<dbReference type="EMBL" id="ML769667">
    <property type="protein sequence ID" value="KAE9390199.1"/>
    <property type="molecule type" value="Genomic_DNA"/>
</dbReference>
<evidence type="ECO:0000313" key="3">
    <source>
        <dbReference type="Proteomes" id="UP000799118"/>
    </source>
</evidence>
<reference evidence="2" key="1">
    <citation type="journal article" date="2019" name="Environ. Microbiol.">
        <title>Fungal ecological strategies reflected in gene transcription - a case study of two litter decomposers.</title>
        <authorList>
            <person name="Barbi F."/>
            <person name="Kohler A."/>
            <person name="Barry K."/>
            <person name="Baskaran P."/>
            <person name="Daum C."/>
            <person name="Fauchery L."/>
            <person name="Ihrmark K."/>
            <person name="Kuo A."/>
            <person name="LaButti K."/>
            <person name="Lipzen A."/>
            <person name="Morin E."/>
            <person name="Grigoriev I.V."/>
            <person name="Henrissat B."/>
            <person name="Lindahl B."/>
            <person name="Martin F."/>
        </authorList>
    </citation>
    <scope>NUCLEOTIDE SEQUENCE</scope>
    <source>
        <strain evidence="2">JB14</strain>
    </source>
</reference>
<evidence type="ECO:0008006" key="4">
    <source>
        <dbReference type="Google" id="ProtNLM"/>
    </source>
</evidence>
<feature type="compositionally biased region" description="Acidic residues" evidence="1">
    <location>
        <begin position="293"/>
        <end position="306"/>
    </location>
</feature>
<protein>
    <recommendedName>
        <fullName evidence="4">CxC2-like cysteine cluster KDZ transposase-associated domain-containing protein</fullName>
    </recommendedName>
</protein>